<accession>A0A495K0V2</accession>
<proteinExistence type="predicted"/>
<evidence type="ECO:0000313" key="2">
    <source>
        <dbReference type="Proteomes" id="UP000274762"/>
    </source>
</evidence>
<dbReference type="RefSeq" id="WP_062799715.1">
    <property type="nucleotide sequence ID" value="NZ_CBCRXS010000004.1"/>
</dbReference>
<organism evidence="1 2">
    <name type="scientific">Williamsia marianensis</name>
    <dbReference type="NCBI Taxonomy" id="85044"/>
    <lineage>
        <taxon>Bacteria</taxon>
        <taxon>Bacillati</taxon>
        <taxon>Actinomycetota</taxon>
        <taxon>Actinomycetes</taxon>
        <taxon>Mycobacteriales</taxon>
        <taxon>Nocardiaceae</taxon>
        <taxon>Williamsia</taxon>
    </lineage>
</organism>
<protein>
    <recommendedName>
        <fullName evidence="3">Sensory transduction regulator</fullName>
    </recommendedName>
</protein>
<dbReference type="EMBL" id="RBKV01000001">
    <property type="protein sequence ID" value="RKR94880.1"/>
    <property type="molecule type" value="Genomic_DNA"/>
</dbReference>
<name>A0A495K0V2_WILMA</name>
<comment type="caution">
    <text evidence="1">The sequence shown here is derived from an EMBL/GenBank/DDBJ whole genome shotgun (WGS) entry which is preliminary data.</text>
</comment>
<evidence type="ECO:0000313" key="1">
    <source>
        <dbReference type="EMBL" id="RKR94880.1"/>
    </source>
</evidence>
<sequence length="134" mass="14071">MPEAQGEAGLIARTAEVLASEVSVQPGEDDSLTVYFQGTVVSMRALSLAPGLDVLSLTQVLAWDLPVTDQLRADVEQASGSSNFGTVKLAVHEVTADVLLHYTFPAGTLSDEALRTMLMMVLGVGAEVGARIRG</sequence>
<dbReference type="Proteomes" id="UP000274762">
    <property type="component" value="Unassembled WGS sequence"/>
</dbReference>
<evidence type="ECO:0008006" key="3">
    <source>
        <dbReference type="Google" id="ProtNLM"/>
    </source>
</evidence>
<gene>
    <name evidence="1" type="ORF">DFJ75_1684</name>
</gene>
<dbReference type="AlphaFoldDB" id="A0A495K0V2"/>
<reference evidence="1 2" key="1">
    <citation type="submission" date="2018-10" db="EMBL/GenBank/DDBJ databases">
        <title>Sequencing the genomes of 1000 actinobacteria strains.</title>
        <authorList>
            <person name="Klenk H.-P."/>
        </authorList>
    </citation>
    <scope>NUCLEOTIDE SEQUENCE [LARGE SCALE GENOMIC DNA]</scope>
    <source>
        <strain evidence="1 2">DSM 44343</strain>
    </source>
</reference>